<comment type="function">
    <text evidence="8">Component of the cytochrome c oxidase, the last enzyme in the mitochondrial electron transport chain which drives oxidative phosphorylation. The respiratory chain contains 3 multisubunit complexes succinate dehydrogenase (complex II, CII), ubiquinol-cytochrome c oxidoreductase (cytochrome b-c1 complex, complex III, CIII) and cytochrome c oxidase (complex IV, CIV), that cooperate to transfer electrons derived from NADH and succinate to molecular oxygen, creating an electrochemical gradient over the inner membrane that drives transmembrane transport and the ATP synthase. Cytochrome c oxidase is the component of the respiratory chain that catalyzes the reduction of oxygen to water. Electrons originating from reduced cytochrome c in the intermembrane space (IMS) are transferred via the dinuclear copper A center (CU(A)) of subunit 2 and heme A of subunit 1 to the active site in subunit 1, a binuclear center (BNC) formed by heme A3 and copper B (CU(B)). The BNC reduces molecular oxygen to 2 water molecules using 4 electrons from cytochrome c in the IMS and 4 protons from the mitochondrial matrix.</text>
</comment>
<protein>
    <recommendedName>
        <fullName evidence="3 8">Cytochrome c oxidase subunit 3</fullName>
    </recommendedName>
</protein>
<reference evidence="11" key="1">
    <citation type="submission" date="2017-07" db="EMBL/GenBank/DDBJ databases">
        <title>Mitochondrial genome of Vannella croatica (Amoebozoa, Discosea, Vannellida).</title>
        <authorList>
            <person name="Natalya B."/>
            <person name="Elena N."/>
            <person name="Olja M."/>
            <person name="Anna G."/>
            <person name="Oksana K."/>
            <person name="Alexander K."/>
            <person name="Alexey M."/>
            <person name="Dmitrii P."/>
            <person name="Alexey S."/>
        </authorList>
    </citation>
    <scope>NUCLEOTIDE SEQUENCE</scope>
</reference>
<geneLocation type="mitochondrion" evidence="11"/>
<gene>
    <name evidence="11" type="primary">cox3</name>
</gene>
<evidence type="ECO:0000256" key="6">
    <source>
        <dbReference type="ARBA" id="ARBA00022989"/>
    </source>
</evidence>
<feature type="transmembrane region" description="Helical" evidence="9">
    <location>
        <begin position="163"/>
        <end position="180"/>
    </location>
</feature>
<feature type="transmembrane region" description="Helical" evidence="9">
    <location>
        <begin position="200"/>
        <end position="224"/>
    </location>
</feature>
<dbReference type="SUPFAM" id="SSF81452">
    <property type="entry name" value="Cytochrome c oxidase subunit III-like"/>
    <property type="match status" value="1"/>
</dbReference>
<organism evidence="11">
    <name type="scientific">Vannella croatica</name>
    <dbReference type="NCBI Taxonomy" id="1778588"/>
    <lineage>
        <taxon>Eukaryota</taxon>
        <taxon>Amoebozoa</taxon>
        <taxon>Discosea</taxon>
        <taxon>Flabellinia</taxon>
        <taxon>Vannellidae</taxon>
        <taxon>Vannella</taxon>
    </lineage>
</organism>
<dbReference type="AlphaFoldDB" id="A0A2I6SS06"/>
<dbReference type="Pfam" id="PF00510">
    <property type="entry name" value="COX3"/>
    <property type="match status" value="1"/>
</dbReference>
<evidence type="ECO:0000256" key="7">
    <source>
        <dbReference type="ARBA" id="ARBA00023136"/>
    </source>
</evidence>
<dbReference type="InterPro" id="IPR013833">
    <property type="entry name" value="Cyt_c_oxidase_su3_a-hlx"/>
</dbReference>
<dbReference type="Gene3D" id="1.20.120.80">
    <property type="entry name" value="Cytochrome c oxidase, subunit III, four-helix bundle"/>
    <property type="match status" value="1"/>
</dbReference>
<dbReference type="GO" id="GO:0004129">
    <property type="term" value="F:cytochrome-c oxidase activity"/>
    <property type="evidence" value="ECO:0007669"/>
    <property type="project" value="InterPro"/>
</dbReference>
<evidence type="ECO:0000313" key="11">
    <source>
        <dbReference type="EMBL" id="AUO29184.1"/>
    </source>
</evidence>
<dbReference type="GO" id="GO:0006123">
    <property type="term" value="P:mitochondrial electron transport, cytochrome c to oxygen"/>
    <property type="evidence" value="ECO:0007669"/>
    <property type="project" value="TreeGrafter"/>
</dbReference>
<dbReference type="InterPro" id="IPR024791">
    <property type="entry name" value="Cyt_c/ubiquinol_Oxase_su3"/>
</dbReference>
<evidence type="ECO:0000256" key="8">
    <source>
        <dbReference type="RuleBase" id="RU003375"/>
    </source>
</evidence>
<dbReference type="InterPro" id="IPR033945">
    <property type="entry name" value="Cyt_c_oxase_su3_dom"/>
</dbReference>
<proteinExistence type="inferred from homology"/>
<dbReference type="InterPro" id="IPR000298">
    <property type="entry name" value="Cyt_c_oxidase-like_su3"/>
</dbReference>
<dbReference type="PANTHER" id="PTHR11403:SF7">
    <property type="entry name" value="CYTOCHROME C OXIDASE SUBUNIT 3"/>
    <property type="match status" value="1"/>
</dbReference>
<keyword evidence="5" id="KW-1278">Translocase</keyword>
<evidence type="ECO:0000256" key="4">
    <source>
        <dbReference type="ARBA" id="ARBA00022692"/>
    </source>
</evidence>
<feature type="domain" description="Heme-copper oxidase subunit III family profile" evidence="10">
    <location>
        <begin position="7"/>
        <end position="265"/>
    </location>
</feature>
<evidence type="ECO:0000256" key="5">
    <source>
        <dbReference type="ARBA" id="ARBA00022967"/>
    </source>
</evidence>
<comment type="subcellular location">
    <subcellularLocation>
        <location evidence="1">Membrane</location>
        <topology evidence="1">Multi-pass membrane protein</topology>
    </subcellularLocation>
</comment>
<evidence type="ECO:0000259" key="10">
    <source>
        <dbReference type="PROSITE" id="PS50253"/>
    </source>
</evidence>
<sequence>MSNLDKKRHLFHIVDPSPWPLFSALGAFLVTANAVLFFHEFDSVLYYFIVLYILAITAAYWWRDVIREATFQGCHTSVVQKGLRLGMILFIVSEVMFFFHFFGHFLLQVYLQVLKNWLRMPPHNLKVFSAWGVPLLNTFILVLSGVSVTWAHHALLLGNYVQTNFSLIITIALAILFTNLQICEYLEADFSISDGIYGSVFYMATDFHGFHVLIGTIFLIVCYFRHVKDHFSRTHHVGFESAIWYWHFVDVVWLFLFLVIYWWGNTSLNFDLIKTF</sequence>
<keyword evidence="7 9" id="KW-0472">Membrane</keyword>
<dbReference type="CDD" id="cd01665">
    <property type="entry name" value="Cyt_c_Oxidase_III"/>
    <property type="match status" value="1"/>
</dbReference>
<dbReference type="GO" id="GO:0005739">
    <property type="term" value="C:mitochondrion"/>
    <property type="evidence" value="ECO:0007669"/>
    <property type="project" value="TreeGrafter"/>
</dbReference>
<accession>A0A2I6SS06</accession>
<evidence type="ECO:0000256" key="2">
    <source>
        <dbReference type="ARBA" id="ARBA00010581"/>
    </source>
</evidence>
<dbReference type="InterPro" id="IPR035973">
    <property type="entry name" value="Cyt_c_oxidase_su3-like_sf"/>
</dbReference>
<evidence type="ECO:0000256" key="1">
    <source>
        <dbReference type="ARBA" id="ARBA00004141"/>
    </source>
</evidence>
<comment type="similarity">
    <text evidence="2 8">Belongs to the cytochrome c oxidase subunit 3 family.</text>
</comment>
<dbReference type="PROSITE" id="PS50253">
    <property type="entry name" value="COX3"/>
    <property type="match status" value="1"/>
</dbReference>
<keyword evidence="4 8" id="KW-0812">Transmembrane</keyword>
<evidence type="ECO:0000256" key="3">
    <source>
        <dbReference type="ARBA" id="ARBA00015944"/>
    </source>
</evidence>
<name>A0A2I6SS06_9EUKA</name>
<keyword evidence="8 11" id="KW-0496">Mitochondrion</keyword>
<evidence type="ECO:0000256" key="9">
    <source>
        <dbReference type="SAM" id="Phobius"/>
    </source>
</evidence>
<dbReference type="EMBL" id="MF508648">
    <property type="protein sequence ID" value="AUO29184.1"/>
    <property type="molecule type" value="Genomic_DNA"/>
</dbReference>
<dbReference type="Gene3D" id="1.10.287.70">
    <property type="match status" value="1"/>
</dbReference>
<feature type="transmembrane region" description="Helical" evidence="9">
    <location>
        <begin position="244"/>
        <end position="264"/>
    </location>
</feature>
<feature type="transmembrane region" description="Helical" evidence="9">
    <location>
        <begin position="83"/>
        <end position="107"/>
    </location>
</feature>
<dbReference type="GO" id="GO:0016020">
    <property type="term" value="C:membrane"/>
    <property type="evidence" value="ECO:0007669"/>
    <property type="project" value="UniProtKB-SubCell"/>
</dbReference>
<feature type="transmembrane region" description="Helical" evidence="9">
    <location>
        <begin position="44"/>
        <end position="62"/>
    </location>
</feature>
<dbReference type="PANTHER" id="PTHR11403">
    <property type="entry name" value="CYTOCHROME C OXIDASE SUBUNIT III"/>
    <property type="match status" value="1"/>
</dbReference>
<keyword evidence="6 9" id="KW-1133">Transmembrane helix</keyword>
<feature type="transmembrane region" description="Helical" evidence="9">
    <location>
        <begin position="127"/>
        <end position="151"/>
    </location>
</feature>
<feature type="transmembrane region" description="Helical" evidence="9">
    <location>
        <begin position="21"/>
        <end position="38"/>
    </location>
</feature>